<reference evidence="2 4" key="2">
    <citation type="journal article" date="2014" name="BMC Genomics">
        <title>An improved genome release (version Mt4.0) for the model legume Medicago truncatula.</title>
        <authorList>
            <person name="Tang H."/>
            <person name="Krishnakumar V."/>
            <person name="Bidwell S."/>
            <person name="Rosen B."/>
            <person name="Chan A."/>
            <person name="Zhou S."/>
            <person name="Gentzbittel L."/>
            <person name="Childs K.L."/>
            <person name="Yandell M."/>
            <person name="Gundlach H."/>
            <person name="Mayer K.F."/>
            <person name="Schwartz D.C."/>
            <person name="Town C.D."/>
        </authorList>
    </citation>
    <scope>GENOME REANNOTATION</scope>
    <source>
        <strain evidence="3 4">cv. Jemalong A17</strain>
    </source>
</reference>
<reference evidence="2 4" key="1">
    <citation type="journal article" date="2011" name="Nature">
        <title>The Medicago genome provides insight into the evolution of rhizobial symbioses.</title>
        <authorList>
            <person name="Young N.D."/>
            <person name="Debelle F."/>
            <person name="Oldroyd G.E."/>
            <person name="Geurts R."/>
            <person name="Cannon S.B."/>
            <person name="Udvardi M.K."/>
            <person name="Benedito V.A."/>
            <person name="Mayer K.F."/>
            <person name="Gouzy J."/>
            <person name="Schoof H."/>
            <person name="Van de Peer Y."/>
            <person name="Proost S."/>
            <person name="Cook D.R."/>
            <person name="Meyers B.C."/>
            <person name="Spannagl M."/>
            <person name="Cheung F."/>
            <person name="De Mita S."/>
            <person name="Krishnakumar V."/>
            <person name="Gundlach H."/>
            <person name="Zhou S."/>
            <person name="Mudge J."/>
            <person name="Bharti A.K."/>
            <person name="Murray J.D."/>
            <person name="Naoumkina M.A."/>
            <person name="Rosen B."/>
            <person name="Silverstein K.A."/>
            <person name="Tang H."/>
            <person name="Rombauts S."/>
            <person name="Zhao P.X."/>
            <person name="Zhou P."/>
            <person name="Barbe V."/>
            <person name="Bardou P."/>
            <person name="Bechner M."/>
            <person name="Bellec A."/>
            <person name="Berger A."/>
            <person name="Berges H."/>
            <person name="Bidwell S."/>
            <person name="Bisseling T."/>
            <person name="Choisne N."/>
            <person name="Couloux A."/>
            <person name="Denny R."/>
            <person name="Deshpande S."/>
            <person name="Dai X."/>
            <person name="Doyle J.J."/>
            <person name="Dudez A.M."/>
            <person name="Farmer A.D."/>
            <person name="Fouteau S."/>
            <person name="Franken C."/>
            <person name="Gibelin C."/>
            <person name="Gish J."/>
            <person name="Goldstein S."/>
            <person name="Gonzalez A.J."/>
            <person name="Green P.J."/>
            <person name="Hallab A."/>
            <person name="Hartog M."/>
            <person name="Hua A."/>
            <person name="Humphray S.J."/>
            <person name="Jeong D.H."/>
            <person name="Jing Y."/>
            <person name="Jocker A."/>
            <person name="Kenton S.M."/>
            <person name="Kim D.J."/>
            <person name="Klee K."/>
            <person name="Lai H."/>
            <person name="Lang C."/>
            <person name="Lin S."/>
            <person name="Macmil S.L."/>
            <person name="Magdelenat G."/>
            <person name="Matthews L."/>
            <person name="McCorrison J."/>
            <person name="Monaghan E.L."/>
            <person name="Mun J.H."/>
            <person name="Najar F.Z."/>
            <person name="Nicholson C."/>
            <person name="Noirot C."/>
            <person name="O'Bleness M."/>
            <person name="Paule C.R."/>
            <person name="Poulain J."/>
            <person name="Prion F."/>
            <person name="Qin B."/>
            <person name="Qu C."/>
            <person name="Retzel E.F."/>
            <person name="Riddle C."/>
            <person name="Sallet E."/>
            <person name="Samain S."/>
            <person name="Samson N."/>
            <person name="Sanders I."/>
            <person name="Saurat O."/>
            <person name="Scarpelli C."/>
            <person name="Schiex T."/>
            <person name="Segurens B."/>
            <person name="Severin A.J."/>
            <person name="Sherrier D.J."/>
            <person name="Shi R."/>
            <person name="Sims S."/>
            <person name="Singer S.R."/>
            <person name="Sinharoy S."/>
            <person name="Sterck L."/>
            <person name="Viollet A."/>
            <person name="Wang B.B."/>
            <person name="Wang K."/>
            <person name="Wang M."/>
            <person name="Wang X."/>
            <person name="Warfsmann J."/>
            <person name="Weissenbach J."/>
            <person name="White D.D."/>
            <person name="White J.D."/>
            <person name="Wiley G.B."/>
            <person name="Wincker P."/>
            <person name="Xing Y."/>
            <person name="Yang L."/>
            <person name="Yao Z."/>
            <person name="Ying F."/>
            <person name="Zhai J."/>
            <person name="Zhou L."/>
            <person name="Zuber A."/>
            <person name="Denarie J."/>
            <person name="Dixon R.A."/>
            <person name="May G.D."/>
            <person name="Schwartz D.C."/>
            <person name="Rogers J."/>
            <person name="Quetier F."/>
            <person name="Town C.D."/>
            <person name="Roe B.A."/>
        </authorList>
    </citation>
    <scope>NUCLEOTIDE SEQUENCE [LARGE SCALE GENOMIC DNA]</scope>
    <source>
        <strain evidence="2">A17</strain>
        <strain evidence="3 4">cv. Jemalong A17</strain>
    </source>
</reference>
<sequence>MVIDLHIFHEFLDSYIFYMCLVERGIGTLNLASMFFLKSLRMLDPVILKIGFASTHLEFQSNKSCRRDDTVLSSIGGTHLSHILRCSLSFALTVGQ</sequence>
<keyword evidence="1" id="KW-1133">Transmembrane helix</keyword>
<gene>
    <name evidence="2" type="ordered locus">MTR_5g062040</name>
</gene>
<organism evidence="2 4">
    <name type="scientific">Medicago truncatula</name>
    <name type="common">Barrel medic</name>
    <name type="synonym">Medicago tribuloides</name>
    <dbReference type="NCBI Taxonomy" id="3880"/>
    <lineage>
        <taxon>Eukaryota</taxon>
        <taxon>Viridiplantae</taxon>
        <taxon>Streptophyta</taxon>
        <taxon>Embryophyta</taxon>
        <taxon>Tracheophyta</taxon>
        <taxon>Spermatophyta</taxon>
        <taxon>Magnoliopsida</taxon>
        <taxon>eudicotyledons</taxon>
        <taxon>Gunneridae</taxon>
        <taxon>Pentapetalae</taxon>
        <taxon>rosids</taxon>
        <taxon>fabids</taxon>
        <taxon>Fabales</taxon>
        <taxon>Fabaceae</taxon>
        <taxon>Papilionoideae</taxon>
        <taxon>50 kb inversion clade</taxon>
        <taxon>NPAAA clade</taxon>
        <taxon>Hologalegina</taxon>
        <taxon>IRL clade</taxon>
        <taxon>Trifolieae</taxon>
        <taxon>Medicago</taxon>
    </lineage>
</organism>
<feature type="transmembrane region" description="Helical" evidence="1">
    <location>
        <begin position="15"/>
        <end position="37"/>
    </location>
</feature>
<evidence type="ECO:0000313" key="2">
    <source>
        <dbReference type="EMBL" id="AES97942.1"/>
    </source>
</evidence>
<dbReference type="PaxDb" id="3880-AES97942"/>
<accession>G7KA40</accession>
<keyword evidence="4" id="KW-1185">Reference proteome</keyword>
<name>G7KA40_MEDTR</name>
<keyword evidence="1" id="KW-0472">Membrane</keyword>
<evidence type="ECO:0000313" key="3">
    <source>
        <dbReference type="EnsemblPlants" id="AES97942"/>
    </source>
</evidence>
<dbReference type="AlphaFoldDB" id="G7KA40"/>
<dbReference type="EMBL" id="CM001221">
    <property type="protein sequence ID" value="AES97942.1"/>
    <property type="molecule type" value="Genomic_DNA"/>
</dbReference>
<dbReference type="Proteomes" id="UP000002051">
    <property type="component" value="Chromosome 5"/>
</dbReference>
<keyword evidence="1 2" id="KW-0812">Transmembrane</keyword>
<evidence type="ECO:0000313" key="4">
    <source>
        <dbReference type="Proteomes" id="UP000002051"/>
    </source>
</evidence>
<evidence type="ECO:0000256" key="1">
    <source>
        <dbReference type="SAM" id="Phobius"/>
    </source>
</evidence>
<reference evidence="3" key="3">
    <citation type="submission" date="2015-04" db="UniProtKB">
        <authorList>
            <consortium name="EnsemblPlants"/>
        </authorList>
    </citation>
    <scope>IDENTIFICATION</scope>
    <source>
        <strain evidence="3">cv. Jemalong A17</strain>
    </source>
</reference>
<protein>
    <submittedName>
        <fullName evidence="2">Transmembrane protein, putative</fullName>
    </submittedName>
</protein>
<dbReference type="HOGENOM" id="CLU_2362916_0_0_1"/>
<proteinExistence type="predicted"/>
<dbReference type="EnsemblPlants" id="AES97942">
    <property type="protein sequence ID" value="AES97942"/>
    <property type="gene ID" value="MTR_5g062040"/>
</dbReference>